<evidence type="ECO:0000256" key="1">
    <source>
        <dbReference type="SAM" id="Phobius"/>
    </source>
</evidence>
<reference evidence="3 4" key="1">
    <citation type="submission" date="2020-08" db="EMBL/GenBank/DDBJ databases">
        <title>Sequencing the genomes of 1000 actinobacteria strains.</title>
        <authorList>
            <person name="Klenk H.-P."/>
        </authorList>
    </citation>
    <scope>NUCLEOTIDE SEQUENCE [LARGE SCALE GENOMIC DNA]</scope>
    <source>
        <strain evidence="3 4">DSM 45518</strain>
    </source>
</reference>
<dbReference type="RefSeq" id="WP_184956274.1">
    <property type="nucleotide sequence ID" value="NZ_BOMC01000024.1"/>
</dbReference>
<protein>
    <submittedName>
        <fullName evidence="3">Diguanylate cyclase (GGDEF)-like protein</fullName>
    </submittedName>
</protein>
<dbReference type="FunFam" id="3.30.70.270:FF:000001">
    <property type="entry name" value="Diguanylate cyclase domain protein"/>
    <property type="match status" value="1"/>
</dbReference>
<dbReference type="SUPFAM" id="SSF55073">
    <property type="entry name" value="Nucleotide cyclase"/>
    <property type="match status" value="1"/>
</dbReference>
<dbReference type="EMBL" id="JACHMF010000001">
    <property type="protein sequence ID" value="MBB4698244.1"/>
    <property type="molecule type" value="Genomic_DNA"/>
</dbReference>
<dbReference type="NCBIfam" id="TIGR00254">
    <property type="entry name" value="GGDEF"/>
    <property type="match status" value="1"/>
</dbReference>
<comment type="caution">
    <text evidence="3">The sequence shown here is derived from an EMBL/GenBank/DDBJ whole genome shotgun (WGS) entry which is preliminary data.</text>
</comment>
<feature type="transmembrane region" description="Helical" evidence="1">
    <location>
        <begin position="30"/>
        <end position="47"/>
    </location>
</feature>
<dbReference type="InterPro" id="IPR052163">
    <property type="entry name" value="DGC-Regulatory_Protein"/>
</dbReference>
<keyword evidence="1" id="KW-1133">Transmembrane helix</keyword>
<evidence type="ECO:0000259" key="2">
    <source>
        <dbReference type="PROSITE" id="PS50887"/>
    </source>
</evidence>
<dbReference type="AlphaFoldDB" id="A0A7W7G752"/>
<dbReference type="InterPro" id="IPR043128">
    <property type="entry name" value="Rev_trsase/Diguanyl_cyclase"/>
</dbReference>
<feature type="domain" description="GGDEF" evidence="2">
    <location>
        <begin position="205"/>
        <end position="340"/>
    </location>
</feature>
<dbReference type="Pfam" id="PF00990">
    <property type="entry name" value="GGDEF"/>
    <property type="match status" value="1"/>
</dbReference>
<dbReference type="InterPro" id="IPR000160">
    <property type="entry name" value="GGDEF_dom"/>
</dbReference>
<evidence type="ECO:0000313" key="4">
    <source>
        <dbReference type="Proteomes" id="UP000542742"/>
    </source>
</evidence>
<evidence type="ECO:0000313" key="3">
    <source>
        <dbReference type="EMBL" id="MBB4698244.1"/>
    </source>
</evidence>
<dbReference type="PANTHER" id="PTHR46663:SF4">
    <property type="entry name" value="DIGUANYLATE CYCLASE DGCT-RELATED"/>
    <property type="match status" value="1"/>
</dbReference>
<dbReference type="Proteomes" id="UP000542742">
    <property type="component" value="Unassembled WGS sequence"/>
</dbReference>
<gene>
    <name evidence="3" type="ORF">BKA14_008392</name>
</gene>
<keyword evidence="4" id="KW-1185">Reference proteome</keyword>
<dbReference type="InterPro" id="IPR029787">
    <property type="entry name" value="Nucleotide_cyclase"/>
</dbReference>
<name>A0A7W7G752_9ACTN</name>
<proteinExistence type="predicted"/>
<organism evidence="3 4">
    <name type="scientific">Paractinoplanes abujensis</name>
    <dbReference type="NCBI Taxonomy" id="882441"/>
    <lineage>
        <taxon>Bacteria</taxon>
        <taxon>Bacillati</taxon>
        <taxon>Actinomycetota</taxon>
        <taxon>Actinomycetes</taxon>
        <taxon>Micromonosporales</taxon>
        <taxon>Micromonosporaceae</taxon>
        <taxon>Paractinoplanes</taxon>
    </lineage>
</organism>
<keyword evidence="1" id="KW-0812">Transmembrane</keyword>
<dbReference type="PROSITE" id="PS50887">
    <property type="entry name" value="GGDEF"/>
    <property type="match status" value="1"/>
</dbReference>
<accession>A0A7W7G752</accession>
<dbReference type="Gene3D" id="3.30.70.270">
    <property type="match status" value="1"/>
</dbReference>
<dbReference type="SMART" id="SM00267">
    <property type="entry name" value="GGDEF"/>
    <property type="match status" value="1"/>
</dbReference>
<sequence>MLRGTNLVVVAGLAVTAAWSVLHRTWSGAAQAAVVIAVLLMVVRVLARRDADLRALRRAVARERVLGELGAALITATTRADVHRLAVEAAGALLADIPGARAAVAAPGCTDLGAATDRHGTQLSLTAGGRFFGTLAVSADADLPAEVFPALQALRGQVAPALAGVALTAELSDQALSDPLTGLGNRAMLRERLGAALARARRSGRPAGVLLLDLNGFKQVNDRYGHHVGDELLQAVAARLHECVRAEDVVGRLGGDEFVVITEDLTSARDAVVVAERIVASLDAVIPIGPHRLRTPASVGIALSHSEVTGPDELLRLADAAMYRAKRRGGGGHHLHGVPEAEPALT</sequence>
<dbReference type="PANTHER" id="PTHR46663">
    <property type="entry name" value="DIGUANYLATE CYCLASE DGCT-RELATED"/>
    <property type="match status" value="1"/>
</dbReference>
<keyword evidence="1" id="KW-0472">Membrane</keyword>
<dbReference type="CDD" id="cd01949">
    <property type="entry name" value="GGDEF"/>
    <property type="match status" value="1"/>
</dbReference>